<dbReference type="SUPFAM" id="SSF54427">
    <property type="entry name" value="NTF2-like"/>
    <property type="match status" value="1"/>
</dbReference>
<protein>
    <submittedName>
        <fullName evidence="3">Unannotated protein</fullName>
    </submittedName>
</protein>
<sequence length="539" mass="54130">MPDQFNAFVVGPATWVPGRPGGPLTGLTVAVKDVIDVAGLPTRHGLCVDAAPAGASAAAVAAVVAAGATCVGKTATDQLAFGLSGLDTAGAAPRNPRHEDRLPGGSSSGAAAAVAGGLVDVAIGTDTAGSVRVPASYCSIVGFRPTHGSVSVDGVAALAPDFDTVGWLASSVHLAQAVGDVLLPDDTATVTTPTELLLLVEALDALDPADAAGIRRGVTALAQVWGVPVRSMRLGSSVAEVGAAFRGDQLAQIAARHPAVSLPAGLVAAVRERFDQAHAGAAGSPTAARIAARSSLEPLLAALAGGAVLALPAAAGPAPRLEDVTSASYAEHRATTVALNAIAGLLGAPSLVLPTPADDASDAPGVGLALVAAPGADRMLLAAAGRSELPDAEIAPLGSESLRSAFYDYEAAFVRHDLAALSDQFAPGPSTIRFAPDGAAYGRTAIDARRAAAPSAAQPRDVVRLTFSHLGPDVGVTALEYQRASGVRGLQTQTWQRRDGRWRVVLAHVSLLGDVEQVPISAGPVPTHRTTSAKEVTPR</sequence>
<dbReference type="AlphaFoldDB" id="A0A6J6Q5I3"/>
<evidence type="ECO:0000256" key="1">
    <source>
        <dbReference type="SAM" id="MobiDB-lite"/>
    </source>
</evidence>
<dbReference type="SUPFAM" id="SSF75304">
    <property type="entry name" value="Amidase signature (AS) enzymes"/>
    <property type="match status" value="1"/>
</dbReference>
<evidence type="ECO:0000259" key="2">
    <source>
        <dbReference type="Pfam" id="PF01425"/>
    </source>
</evidence>
<feature type="domain" description="Amidase" evidence="2">
    <location>
        <begin position="18"/>
        <end position="193"/>
    </location>
</feature>
<dbReference type="InterPro" id="IPR023631">
    <property type="entry name" value="Amidase_dom"/>
</dbReference>
<dbReference type="Gene3D" id="3.10.450.50">
    <property type="match status" value="1"/>
</dbReference>
<dbReference type="Gene3D" id="3.90.1300.10">
    <property type="entry name" value="Amidase signature (AS) domain"/>
    <property type="match status" value="1"/>
</dbReference>
<organism evidence="3">
    <name type="scientific">freshwater metagenome</name>
    <dbReference type="NCBI Taxonomy" id="449393"/>
    <lineage>
        <taxon>unclassified sequences</taxon>
        <taxon>metagenomes</taxon>
        <taxon>ecological metagenomes</taxon>
    </lineage>
</organism>
<accession>A0A6J6Q5I3</accession>
<dbReference type="PANTHER" id="PTHR46310">
    <property type="entry name" value="AMIDASE 1"/>
    <property type="match status" value="1"/>
</dbReference>
<feature type="compositionally biased region" description="Polar residues" evidence="1">
    <location>
        <begin position="528"/>
        <end position="539"/>
    </location>
</feature>
<dbReference type="InterPro" id="IPR024507">
    <property type="entry name" value="AtzH-like"/>
</dbReference>
<dbReference type="EMBL" id="CAEZXR010000114">
    <property type="protein sequence ID" value="CAB4704603.1"/>
    <property type="molecule type" value="Genomic_DNA"/>
</dbReference>
<dbReference type="InterPro" id="IPR020556">
    <property type="entry name" value="Amidase_CS"/>
</dbReference>
<reference evidence="3" key="1">
    <citation type="submission" date="2020-05" db="EMBL/GenBank/DDBJ databases">
        <authorList>
            <person name="Chiriac C."/>
            <person name="Salcher M."/>
            <person name="Ghai R."/>
            <person name="Kavagutti S V."/>
        </authorList>
    </citation>
    <scope>NUCLEOTIDE SEQUENCE</scope>
</reference>
<dbReference type="PROSITE" id="PS00571">
    <property type="entry name" value="AMIDASES"/>
    <property type="match status" value="1"/>
</dbReference>
<dbReference type="InterPro" id="IPR032710">
    <property type="entry name" value="NTF2-like_dom_sf"/>
</dbReference>
<evidence type="ECO:0000313" key="3">
    <source>
        <dbReference type="EMBL" id="CAB4704603.1"/>
    </source>
</evidence>
<feature type="region of interest" description="Disordered" evidence="1">
    <location>
        <begin position="519"/>
        <end position="539"/>
    </location>
</feature>
<proteinExistence type="predicted"/>
<dbReference type="PANTHER" id="PTHR46310:SF7">
    <property type="entry name" value="AMIDASE 1"/>
    <property type="match status" value="1"/>
</dbReference>
<dbReference type="InterPro" id="IPR036928">
    <property type="entry name" value="AS_sf"/>
</dbReference>
<dbReference type="Pfam" id="PF11533">
    <property type="entry name" value="AtzH-like"/>
    <property type="match status" value="1"/>
</dbReference>
<gene>
    <name evidence="3" type="ORF">UFOPK2579_01116</name>
</gene>
<dbReference type="Pfam" id="PF01425">
    <property type="entry name" value="Amidase"/>
    <property type="match status" value="1"/>
</dbReference>
<name>A0A6J6Q5I3_9ZZZZ</name>